<evidence type="ECO:0000313" key="5">
    <source>
        <dbReference type="EMBL" id="MFC4693806.1"/>
    </source>
</evidence>
<reference evidence="6" key="1">
    <citation type="journal article" date="2019" name="Int. J. Syst. Evol. Microbiol.">
        <title>The Global Catalogue of Microorganisms (GCM) 10K type strain sequencing project: providing services to taxonomists for standard genome sequencing and annotation.</title>
        <authorList>
            <consortium name="The Broad Institute Genomics Platform"/>
            <consortium name="The Broad Institute Genome Sequencing Center for Infectious Disease"/>
            <person name="Wu L."/>
            <person name="Ma J."/>
        </authorList>
    </citation>
    <scope>NUCLEOTIDE SEQUENCE [LARGE SCALE GENOMIC DNA]</scope>
    <source>
        <strain evidence="6">CCUG 62763</strain>
    </source>
</reference>
<sequence>MSTAGGRVKVAYFVPPSRHFAGVERVVHEIATGLTERFVDVFDVHVVFASRYDEDLLRETAYTKHVLGVQRLRRLAAAIRSCVAANDFDVLVCPQVEPTVLTWLATRGLRLPVFLAHLHGNPRVEEQRGSRATRLAFTLFRRLVAKRIAGVLVVSPSLERYTVESLTPGLPVAYVPNPVRDFDAPERTRSADGVFRFVSVARLSYQKGQDVLLRAIALARPRMPAFHVTLVGSGPDEAALRSLTQQLGLHDVVTFTGYTTDPVRHLLDADCFVLASRWEGFGVALVEALRVGLPLLSTDCEFGPADVITDPALGHLVAPEDPQGLADGLMAAAGRRDQPGDVAHRRAAAERYSRSAVVAEHAAALQRFTGGLAAAAHALD</sequence>
<evidence type="ECO:0000259" key="4">
    <source>
        <dbReference type="Pfam" id="PF13439"/>
    </source>
</evidence>
<protein>
    <submittedName>
        <fullName evidence="5">Glycosyltransferase</fullName>
        <ecNumber evidence="5">2.4.-.-</ecNumber>
    </submittedName>
</protein>
<dbReference type="Pfam" id="PF13439">
    <property type="entry name" value="Glyco_transf_4"/>
    <property type="match status" value="1"/>
</dbReference>
<organism evidence="5 6">
    <name type="scientific">Geodermatophilus arenarius</name>
    <dbReference type="NCBI Taxonomy" id="1137990"/>
    <lineage>
        <taxon>Bacteria</taxon>
        <taxon>Bacillati</taxon>
        <taxon>Actinomycetota</taxon>
        <taxon>Actinomycetes</taxon>
        <taxon>Geodermatophilales</taxon>
        <taxon>Geodermatophilaceae</taxon>
        <taxon>Geodermatophilus</taxon>
    </lineage>
</organism>
<dbReference type="InterPro" id="IPR001296">
    <property type="entry name" value="Glyco_trans_1"/>
</dbReference>
<evidence type="ECO:0000256" key="1">
    <source>
        <dbReference type="ARBA" id="ARBA00022676"/>
    </source>
</evidence>
<keyword evidence="1 5" id="KW-0328">Glycosyltransferase</keyword>
<dbReference type="EMBL" id="JBHSGR010000009">
    <property type="protein sequence ID" value="MFC4693806.1"/>
    <property type="molecule type" value="Genomic_DNA"/>
</dbReference>
<comment type="caution">
    <text evidence="5">The sequence shown here is derived from an EMBL/GenBank/DDBJ whole genome shotgun (WGS) entry which is preliminary data.</text>
</comment>
<dbReference type="Proteomes" id="UP001596025">
    <property type="component" value="Unassembled WGS sequence"/>
</dbReference>
<dbReference type="PANTHER" id="PTHR12526:SF630">
    <property type="entry name" value="GLYCOSYLTRANSFERASE"/>
    <property type="match status" value="1"/>
</dbReference>
<evidence type="ECO:0000313" key="6">
    <source>
        <dbReference type="Proteomes" id="UP001596025"/>
    </source>
</evidence>
<dbReference type="PANTHER" id="PTHR12526">
    <property type="entry name" value="GLYCOSYLTRANSFERASE"/>
    <property type="match status" value="1"/>
</dbReference>
<accession>A0ABV9LI30</accession>
<dbReference type="SUPFAM" id="SSF53756">
    <property type="entry name" value="UDP-Glycosyltransferase/glycogen phosphorylase"/>
    <property type="match status" value="1"/>
</dbReference>
<feature type="domain" description="Glycosyl transferase family 1" evidence="3">
    <location>
        <begin position="188"/>
        <end position="330"/>
    </location>
</feature>
<name>A0ABV9LI30_9ACTN</name>
<evidence type="ECO:0000259" key="3">
    <source>
        <dbReference type="Pfam" id="PF00534"/>
    </source>
</evidence>
<proteinExistence type="predicted"/>
<dbReference type="InterPro" id="IPR028098">
    <property type="entry name" value="Glyco_trans_4-like_N"/>
</dbReference>
<keyword evidence="6" id="KW-1185">Reference proteome</keyword>
<evidence type="ECO:0000256" key="2">
    <source>
        <dbReference type="ARBA" id="ARBA00022679"/>
    </source>
</evidence>
<feature type="domain" description="Glycosyltransferase subfamily 4-like N-terminal" evidence="4">
    <location>
        <begin position="22"/>
        <end position="179"/>
    </location>
</feature>
<dbReference type="Gene3D" id="3.40.50.2000">
    <property type="entry name" value="Glycogen Phosphorylase B"/>
    <property type="match status" value="2"/>
</dbReference>
<keyword evidence="2 5" id="KW-0808">Transferase</keyword>
<dbReference type="GO" id="GO:0016757">
    <property type="term" value="F:glycosyltransferase activity"/>
    <property type="evidence" value="ECO:0007669"/>
    <property type="project" value="UniProtKB-KW"/>
</dbReference>
<dbReference type="Pfam" id="PF00534">
    <property type="entry name" value="Glycos_transf_1"/>
    <property type="match status" value="1"/>
</dbReference>
<dbReference type="RefSeq" id="WP_387988524.1">
    <property type="nucleotide sequence ID" value="NZ_JBHSGR010000009.1"/>
</dbReference>
<dbReference type="EC" id="2.4.-.-" evidence="5"/>
<gene>
    <name evidence="5" type="ORF">ACFO3M_10460</name>
</gene>